<dbReference type="Proteomes" id="UP000747542">
    <property type="component" value="Unassembled WGS sequence"/>
</dbReference>
<protein>
    <submittedName>
        <fullName evidence="3">AATF-like</fullName>
    </submittedName>
</protein>
<sequence>LDDLLFTSLRRGGEYCLPHGGVVLLSVITSWPYITPRSMASDLKSYVEKYLLNPAASFSVDDDGNQETKAQVVDALAEEERADSTRQPVSKLRARSAALQAIEEDDEGSESEDDTIKKIHKQLKKEPEGVTFVDDGDFSKFADDMDEEDDEGDDDEDDNDDDDEGDDDEDDEGDEDMEEEADGQEDSLKKFSIGDQCEEVKKGQAVKNQLAIYDTLFEGRIGLQKVVTGTNQLPQYDTYKKFVQECDPHYNKNLITAKSAAKNLLNSLLNVQELLLRQNSETSYIITGKKPKHLGTDSDEEVTSSEEEEEKEVLLNSRGTKRKMKLEEYDEVLSKRHAAMVPFRDQAVNK</sequence>
<feature type="non-terminal residue" evidence="3">
    <location>
        <position position="1"/>
    </location>
</feature>
<feature type="domain" description="AATF leucine zipper-containing" evidence="2">
    <location>
        <begin position="199"/>
        <end position="350"/>
    </location>
</feature>
<dbReference type="AlphaFoldDB" id="A0A8J5JL32"/>
<evidence type="ECO:0000256" key="1">
    <source>
        <dbReference type="SAM" id="MobiDB-lite"/>
    </source>
</evidence>
<dbReference type="InterPro" id="IPR025160">
    <property type="entry name" value="AATF"/>
</dbReference>
<dbReference type="InterPro" id="IPR039223">
    <property type="entry name" value="AATF/Bfr2"/>
</dbReference>
<feature type="compositionally biased region" description="Acidic residues" evidence="1">
    <location>
        <begin position="144"/>
        <end position="185"/>
    </location>
</feature>
<dbReference type="PANTHER" id="PTHR15565:SF0">
    <property type="entry name" value="PROTEIN AATF"/>
    <property type="match status" value="1"/>
</dbReference>
<dbReference type="PANTHER" id="PTHR15565">
    <property type="entry name" value="AATF PROTEIN APOPTOSIS ANTAGONIZING TRANSCRIPTION FACTOR"/>
    <property type="match status" value="1"/>
</dbReference>
<name>A0A8J5JL32_HOMAM</name>
<reference evidence="3" key="1">
    <citation type="journal article" date="2021" name="Sci. Adv.">
        <title>The American lobster genome reveals insights on longevity, neural, and immune adaptations.</title>
        <authorList>
            <person name="Polinski J.M."/>
            <person name="Zimin A.V."/>
            <person name="Clark K.F."/>
            <person name="Kohn A.B."/>
            <person name="Sadowski N."/>
            <person name="Timp W."/>
            <person name="Ptitsyn A."/>
            <person name="Khanna P."/>
            <person name="Romanova D.Y."/>
            <person name="Williams P."/>
            <person name="Greenwood S.J."/>
            <person name="Moroz L.L."/>
            <person name="Walt D.R."/>
            <person name="Bodnar A.G."/>
        </authorList>
    </citation>
    <scope>NUCLEOTIDE SEQUENCE</scope>
    <source>
        <strain evidence="3">GMGI-L3</strain>
    </source>
</reference>
<feature type="region of interest" description="Disordered" evidence="1">
    <location>
        <begin position="121"/>
        <end position="190"/>
    </location>
</feature>
<dbReference type="GO" id="GO:0006357">
    <property type="term" value="P:regulation of transcription by RNA polymerase II"/>
    <property type="evidence" value="ECO:0007669"/>
    <property type="project" value="TreeGrafter"/>
</dbReference>
<organism evidence="3 4">
    <name type="scientific">Homarus americanus</name>
    <name type="common">American lobster</name>
    <dbReference type="NCBI Taxonomy" id="6706"/>
    <lineage>
        <taxon>Eukaryota</taxon>
        <taxon>Metazoa</taxon>
        <taxon>Ecdysozoa</taxon>
        <taxon>Arthropoda</taxon>
        <taxon>Crustacea</taxon>
        <taxon>Multicrustacea</taxon>
        <taxon>Malacostraca</taxon>
        <taxon>Eumalacostraca</taxon>
        <taxon>Eucarida</taxon>
        <taxon>Decapoda</taxon>
        <taxon>Pleocyemata</taxon>
        <taxon>Astacidea</taxon>
        <taxon>Nephropoidea</taxon>
        <taxon>Nephropidae</taxon>
        <taxon>Homarus</taxon>
    </lineage>
</organism>
<keyword evidence="4" id="KW-1185">Reference proteome</keyword>
<feature type="region of interest" description="Disordered" evidence="1">
    <location>
        <begin position="290"/>
        <end position="316"/>
    </location>
</feature>
<evidence type="ECO:0000313" key="3">
    <source>
        <dbReference type="EMBL" id="KAG7159451.1"/>
    </source>
</evidence>
<accession>A0A8J5JL32</accession>
<evidence type="ECO:0000259" key="2">
    <source>
        <dbReference type="Pfam" id="PF13339"/>
    </source>
</evidence>
<evidence type="ECO:0000313" key="4">
    <source>
        <dbReference type="Proteomes" id="UP000747542"/>
    </source>
</evidence>
<gene>
    <name evidence="3" type="primary">AATF-L</name>
    <name evidence="3" type="ORF">Hamer_G004079</name>
</gene>
<feature type="compositionally biased region" description="Acidic residues" evidence="1">
    <location>
        <begin position="297"/>
        <end position="311"/>
    </location>
</feature>
<dbReference type="EMBL" id="JAHLQT010033114">
    <property type="protein sequence ID" value="KAG7159451.1"/>
    <property type="molecule type" value="Genomic_DNA"/>
</dbReference>
<dbReference type="GO" id="GO:0005730">
    <property type="term" value="C:nucleolus"/>
    <property type="evidence" value="ECO:0007669"/>
    <property type="project" value="TreeGrafter"/>
</dbReference>
<proteinExistence type="predicted"/>
<dbReference type="Pfam" id="PF13339">
    <property type="entry name" value="AATF-Che1"/>
    <property type="match status" value="1"/>
</dbReference>
<comment type="caution">
    <text evidence="3">The sequence shown here is derived from an EMBL/GenBank/DDBJ whole genome shotgun (WGS) entry which is preliminary data.</text>
</comment>